<gene>
    <name evidence="2" type="ORF">NE857_13435</name>
</gene>
<organism evidence="2 3">
    <name type="scientific">Nocardiopsis exhalans</name>
    <dbReference type="NCBI Taxonomy" id="163604"/>
    <lineage>
        <taxon>Bacteria</taxon>
        <taxon>Bacillati</taxon>
        <taxon>Actinomycetota</taxon>
        <taxon>Actinomycetes</taxon>
        <taxon>Streptosporangiales</taxon>
        <taxon>Nocardiopsidaceae</taxon>
        <taxon>Nocardiopsis</taxon>
    </lineage>
</organism>
<dbReference type="Gene3D" id="3.10.450.50">
    <property type="match status" value="1"/>
</dbReference>
<accession>A0ABY5DHN5</accession>
<dbReference type="RefSeq" id="WP_254421292.1">
    <property type="nucleotide sequence ID" value="NZ_BAAAJB010000031.1"/>
</dbReference>
<feature type="compositionally biased region" description="Acidic residues" evidence="1">
    <location>
        <begin position="201"/>
        <end position="214"/>
    </location>
</feature>
<feature type="compositionally biased region" description="Pro residues" evidence="1">
    <location>
        <begin position="1"/>
        <end position="14"/>
    </location>
</feature>
<dbReference type="Pfam" id="PF02810">
    <property type="entry name" value="SEC-C"/>
    <property type="match status" value="1"/>
</dbReference>
<reference evidence="2" key="1">
    <citation type="submission" date="2022-06" db="EMBL/GenBank/DDBJ databases">
        <authorList>
            <person name="Ping M."/>
        </authorList>
    </citation>
    <scope>NUCLEOTIDE SEQUENCE</scope>
    <source>
        <strain evidence="2">JCM11759T</strain>
    </source>
</reference>
<evidence type="ECO:0000256" key="1">
    <source>
        <dbReference type="SAM" id="MobiDB-lite"/>
    </source>
</evidence>
<protein>
    <submittedName>
        <fullName evidence="2">SEC-C domain-containing protein</fullName>
    </submittedName>
</protein>
<feature type="region of interest" description="Disordered" evidence="1">
    <location>
        <begin position="1"/>
        <end position="25"/>
    </location>
</feature>
<dbReference type="EMBL" id="CP099837">
    <property type="protein sequence ID" value="USY22520.1"/>
    <property type="molecule type" value="Genomic_DNA"/>
</dbReference>
<dbReference type="Proteomes" id="UP001055940">
    <property type="component" value="Chromosome"/>
</dbReference>
<evidence type="ECO:0000313" key="3">
    <source>
        <dbReference type="Proteomes" id="UP001055940"/>
    </source>
</evidence>
<dbReference type="InterPro" id="IPR004027">
    <property type="entry name" value="SEC_C_motif"/>
</dbReference>
<proteinExistence type="predicted"/>
<dbReference type="SUPFAM" id="SSF103642">
    <property type="entry name" value="Sec-C motif"/>
    <property type="match status" value="1"/>
</dbReference>
<sequence>MDEISPEPPLPEQMPPRLSRALGELDLPRGVARELEDDPDEAGTILLETAYQLDGAGRPDQARGILEALREHPPTPEDGQYASIEVIRRLREDGGADAVREAEGVLGELLRPGRLEPGPAGLLAEDLMEAGDLERALRCANIASRELLVEPAEDLVDADAAMMHPLFIRARLRGKTGLPMDEHDDVVLAVAKRVLRENPELDWDEDSDGWDEDVPGQGGGDVPPPGPLQGIQVLVRRGDFDRARSRGLLTDDAAQQGPDRYFRATEEVLRDSSGERPAMSFHTVLFGVDEMAAFAGVRDLDPADVATHRAWAHSEVPDGSPRLLAWPPGRNEACWCGSERKYKKCCGSPAHR</sequence>
<feature type="region of interest" description="Disordered" evidence="1">
    <location>
        <begin position="201"/>
        <end position="227"/>
    </location>
</feature>
<keyword evidence="3" id="KW-1185">Reference proteome</keyword>
<name>A0ABY5DHN5_9ACTN</name>
<evidence type="ECO:0000313" key="2">
    <source>
        <dbReference type="EMBL" id="USY22520.1"/>
    </source>
</evidence>